<dbReference type="GO" id="GO:0032880">
    <property type="term" value="P:regulation of protein localization"/>
    <property type="evidence" value="ECO:0007669"/>
    <property type="project" value="TreeGrafter"/>
</dbReference>
<dbReference type="Proteomes" id="UP000015102">
    <property type="component" value="Unassembled WGS sequence"/>
</dbReference>
<dbReference type="PANTHER" id="PTHR46556">
    <property type="entry name" value="PLECKSTRIN HOMOLOGY DOMAIN-CONTAINING FAMILY M MEMBER 2"/>
    <property type="match status" value="1"/>
</dbReference>
<reference evidence="1" key="2">
    <citation type="submission" date="2015-06" db="UniProtKB">
        <authorList>
            <consortium name="EnsemblMetazoa"/>
        </authorList>
    </citation>
    <scope>IDENTIFICATION</scope>
</reference>
<dbReference type="PANTHER" id="PTHR46556:SF1">
    <property type="entry name" value="PLECKSTRIN HOMOLOGY DOMAIN-CONTAINING FAMILY M MEMBER 2"/>
    <property type="match status" value="1"/>
</dbReference>
<accession>T1GJL1</accession>
<organism evidence="1 2">
    <name type="scientific">Megaselia scalaris</name>
    <name type="common">Humpbacked fly</name>
    <name type="synonym">Phora scalaris</name>
    <dbReference type="NCBI Taxonomy" id="36166"/>
    <lineage>
        <taxon>Eukaryota</taxon>
        <taxon>Metazoa</taxon>
        <taxon>Ecdysozoa</taxon>
        <taxon>Arthropoda</taxon>
        <taxon>Hexapoda</taxon>
        <taxon>Insecta</taxon>
        <taxon>Pterygota</taxon>
        <taxon>Neoptera</taxon>
        <taxon>Endopterygota</taxon>
        <taxon>Diptera</taxon>
        <taxon>Brachycera</taxon>
        <taxon>Muscomorpha</taxon>
        <taxon>Platypezoidea</taxon>
        <taxon>Phoridae</taxon>
        <taxon>Megaseliini</taxon>
        <taxon>Megaselia</taxon>
    </lineage>
</organism>
<dbReference type="GO" id="GO:0010008">
    <property type="term" value="C:endosome membrane"/>
    <property type="evidence" value="ECO:0007669"/>
    <property type="project" value="TreeGrafter"/>
</dbReference>
<evidence type="ECO:0000313" key="1">
    <source>
        <dbReference type="EnsemblMetazoa" id="MESCA003660-PA"/>
    </source>
</evidence>
<dbReference type="EnsemblMetazoa" id="MESCA003660-RA">
    <property type="protein sequence ID" value="MESCA003660-PA"/>
    <property type="gene ID" value="MESCA003660"/>
</dbReference>
<sequence>MKQTDILFSSAIEGLNTVRVSSDKDIWFCILDFECQEMKEDYDDLILMFPSSNEMQAFLTKLEETWVSKQKDLFPMSILDEEDELSVKCTNIYLDLSRSWEPLISAAMF</sequence>
<dbReference type="HOGENOM" id="CLU_2186953_0_0_1"/>
<name>T1GJL1_MEGSC</name>
<keyword evidence="2" id="KW-1185">Reference proteome</keyword>
<dbReference type="GO" id="GO:0007030">
    <property type="term" value="P:Golgi organization"/>
    <property type="evidence" value="ECO:0007669"/>
    <property type="project" value="TreeGrafter"/>
</dbReference>
<dbReference type="EMBL" id="CAQQ02043652">
    <property type="status" value="NOT_ANNOTATED_CDS"/>
    <property type="molecule type" value="Genomic_DNA"/>
</dbReference>
<reference evidence="2" key="1">
    <citation type="submission" date="2013-02" db="EMBL/GenBank/DDBJ databases">
        <authorList>
            <person name="Hughes D."/>
        </authorList>
    </citation>
    <scope>NUCLEOTIDE SEQUENCE</scope>
    <source>
        <strain>Durham</strain>
        <strain evidence="2">NC isolate 2 -- Noor lab</strain>
    </source>
</reference>
<proteinExistence type="predicted"/>
<evidence type="ECO:0000313" key="2">
    <source>
        <dbReference type="Proteomes" id="UP000015102"/>
    </source>
</evidence>
<dbReference type="GO" id="GO:0032418">
    <property type="term" value="P:lysosome localization"/>
    <property type="evidence" value="ECO:0007669"/>
    <property type="project" value="TreeGrafter"/>
</dbReference>
<dbReference type="STRING" id="36166.T1GJL1"/>
<dbReference type="GO" id="GO:0019894">
    <property type="term" value="F:kinesin binding"/>
    <property type="evidence" value="ECO:0007669"/>
    <property type="project" value="TreeGrafter"/>
</dbReference>
<dbReference type="InterPro" id="IPR053015">
    <property type="entry name" value="PH_domain-containing_M2"/>
</dbReference>
<dbReference type="AlphaFoldDB" id="T1GJL1"/>
<protein>
    <submittedName>
        <fullName evidence="1">Uncharacterized protein</fullName>
    </submittedName>
</protein>